<evidence type="ECO:0000313" key="3">
    <source>
        <dbReference type="Proteomes" id="UP001371456"/>
    </source>
</evidence>
<protein>
    <submittedName>
        <fullName evidence="2">Uncharacterized protein</fullName>
    </submittedName>
</protein>
<reference evidence="2 3" key="1">
    <citation type="submission" date="2024-02" db="EMBL/GenBank/DDBJ databases">
        <title>de novo genome assembly of Solanum bulbocastanum strain 11H21.</title>
        <authorList>
            <person name="Hosaka A.J."/>
        </authorList>
    </citation>
    <scope>NUCLEOTIDE SEQUENCE [LARGE SCALE GENOMIC DNA]</scope>
    <source>
        <tissue evidence="2">Young leaves</tissue>
    </source>
</reference>
<gene>
    <name evidence="2" type="ORF">RDI58_007187</name>
</gene>
<evidence type="ECO:0000256" key="1">
    <source>
        <dbReference type="SAM" id="MobiDB-lite"/>
    </source>
</evidence>
<keyword evidence="3" id="KW-1185">Reference proteome</keyword>
<sequence length="208" mass="22863">MPSSSSTDYATNTTPLGSSSTLLTSPLFSTKKVTSVLLDAEARQQDSFIHISDSAHLVSNQAAPISTKPSLHDLPPYQPPSYQSSPQPTIRFPFQERSHGRSNRHQYQLCGRLGHLVNRCFYRFDPGFTGPIPGQPVLAPPVQQPSHAYPSHHYQRSPSPFNPPSSTPTQTYSLSRLAYSHISTPPLFTPNNLASSHNYGNGIFFSIS</sequence>
<dbReference type="Proteomes" id="UP001371456">
    <property type="component" value="Unassembled WGS sequence"/>
</dbReference>
<evidence type="ECO:0000313" key="2">
    <source>
        <dbReference type="EMBL" id="KAK6793734.1"/>
    </source>
</evidence>
<comment type="caution">
    <text evidence="2">The sequence shown here is derived from an EMBL/GenBank/DDBJ whole genome shotgun (WGS) entry which is preliminary data.</text>
</comment>
<organism evidence="2 3">
    <name type="scientific">Solanum bulbocastanum</name>
    <name type="common">Wild potato</name>
    <dbReference type="NCBI Taxonomy" id="147425"/>
    <lineage>
        <taxon>Eukaryota</taxon>
        <taxon>Viridiplantae</taxon>
        <taxon>Streptophyta</taxon>
        <taxon>Embryophyta</taxon>
        <taxon>Tracheophyta</taxon>
        <taxon>Spermatophyta</taxon>
        <taxon>Magnoliopsida</taxon>
        <taxon>eudicotyledons</taxon>
        <taxon>Gunneridae</taxon>
        <taxon>Pentapetalae</taxon>
        <taxon>asterids</taxon>
        <taxon>lamiids</taxon>
        <taxon>Solanales</taxon>
        <taxon>Solanaceae</taxon>
        <taxon>Solanoideae</taxon>
        <taxon>Solaneae</taxon>
        <taxon>Solanum</taxon>
    </lineage>
</organism>
<name>A0AAN8YHH1_SOLBU</name>
<feature type="region of interest" description="Disordered" evidence="1">
    <location>
        <begin position="66"/>
        <end position="93"/>
    </location>
</feature>
<proteinExistence type="predicted"/>
<dbReference type="AlphaFoldDB" id="A0AAN8YHH1"/>
<feature type="region of interest" description="Disordered" evidence="1">
    <location>
        <begin position="135"/>
        <end position="170"/>
    </location>
</feature>
<accession>A0AAN8YHH1</accession>
<dbReference type="EMBL" id="JBANQN010000003">
    <property type="protein sequence ID" value="KAK6793734.1"/>
    <property type="molecule type" value="Genomic_DNA"/>
</dbReference>